<keyword evidence="4 7" id="KW-1133">Transmembrane helix</keyword>
<feature type="transmembrane region" description="Helical" evidence="7">
    <location>
        <begin position="313"/>
        <end position="332"/>
    </location>
</feature>
<keyword evidence="10" id="KW-1185">Reference proteome</keyword>
<dbReference type="GO" id="GO:0005886">
    <property type="term" value="C:plasma membrane"/>
    <property type="evidence" value="ECO:0007669"/>
    <property type="project" value="TreeGrafter"/>
</dbReference>
<comment type="similarity">
    <text evidence="2">Belongs to the major facilitator superfamily. TCR/Tet family.</text>
</comment>
<dbReference type="GeneID" id="70252960"/>
<gene>
    <name evidence="9" type="ORF">BGW36DRAFT_88927</name>
</gene>
<feature type="transmembrane region" description="Helical" evidence="7">
    <location>
        <begin position="212"/>
        <end position="238"/>
    </location>
</feature>
<dbReference type="SUPFAM" id="SSF103473">
    <property type="entry name" value="MFS general substrate transporter"/>
    <property type="match status" value="1"/>
</dbReference>
<dbReference type="CDD" id="cd17502">
    <property type="entry name" value="MFS_Azr1_MDR_like"/>
    <property type="match status" value="1"/>
</dbReference>
<dbReference type="PROSITE" id="PS50850">
    <property type="entry name" value="MFS"/>
    <property type="match status" value="1"/>
</dbReference>
<keyword evidence="3 7" id="KW-0812">Transmembrane</keyword>
<evidence type="ECO:0000313" key="9">
    <source>
        <dbReference type="EMBL" id="KAH8703595.1"/>
    </source>
</evidence>
<feature type="transmembrane region" description="Helical" evidence="7">
    <location>
        <begin position="352"/>
        <end position="373"/>
    </location>
</feature>
<evidence type="ECO:0000313" key="10">
    <source>
        <dbReference type="Proteomes" id="UP001201262"/>
    </source>
</evidence>
<proteinExistence type="inferred from homology"/>
<organism evidence="9 10">
    <name type="scientific">Talaromyces proteolyticus</name>
    <dbReference type="NCBI Taxonomy" id="1131652"/>
    <lineage>
        <taxon>Eukaryota</taxon>
        <taxon>Fungi</taxon>
        <taxon>Dikarya</taxon>
        <taxon>Ascomycota</taxon>
        <taxon>Pezizomycotina</taxon>
        <taxon>Eurotiomycetes</taxon>
        <taxon>Eurotiomycetidae</taxon>
        <taxon>Eurotiales</taxon>
        <taxon>Trichocomaceae</taxon>
        <taxon>Talaromyces</taxon>
        <taxon>Talaromyces sect. Bacilispori</taxon>
    </lineage>
</organism>
<comment type="subcellular location">
    <subcellularLocation>
        <location evidence="1">Membrane</location>
        <topology evidence="1">Multi-pass membrane protein</topology>
    </subcellularLocation>
</comment>
<reference evidence="9" key="1">
    <citation type="submission" date="2021-12" db="EMBL/GenBank/DDBJ databases">
        <title>Convergent genome expansion in fungi linked to evolution of root-endophyte symbiosis.</title>
        <authorList>
            <consortium name="DOE Joint Genome Institute"/>
            <person name="Ke Y.-H."/>
            <person name="Bonito G."/>
            <person name="Liao H.-L."/>
            <person name="Looney B."/>
            <person name="Rojas-Flechas A."/>
            <person name="Nash J."/>
            <person name="Hameed K."/>
            <person name="Schadt C."/>
            <person name="Martin F."/>
            <person name="Crous P.W."/>
            <person name="Miettinen O."/>
            <person name="Magnuson J.K."/>
            <person name="Labbe J."/>
            <person name="Jacobson D."/>
            <person name="Doktycz M.J."/>
            <person name="Veneault-Fourrey C."/>
            <person name="Kuo A."/>
            <person name="Mondo S."/>
            <person name="Calhoun S."/>
            <person name="Riley R."/>
            <person name="Ohm R."/>
            <person name="LaButti K."/>
            <person name="Andreopoulos B."/>
            <person name="Pangilinan J."/>
            <person name="Nolan M."/>
            <person name="Tritt A."/>
            <person name="Clum A."/>
            <person name="Lipzen A."/>
            <person name="Daum C."/>
            <person name="Barry K."/>
            <person name="Grigoriev I.V."/>
            <person name="Vilgalys R."/>
        </authorList>
    </citation>
    <scope>NUCLEOTIDE SEQUENCE</scope>
    <source>
        <strain evidence="9">PMI_201</strain>
    </source>
</reference>
<evidence type="ECO:0000259" key="8">
    <source>
        <dbReference type="PROSITE" id="PS50850"/>
    </source>
</evidence>
<feature type="transmembrane region" description="Helical" evidence="7">
    <location>
        <begin position="385"/>
        <end position="408"/>
    </location>
</feature>
<dbReference type="PANTHER" id="PTHR23501">
    <property type="entry name" value="MAJOR FACILITATOR SUPERFAMILY"/>
    <property type="match status" value="1"/>
</dbReference>
<feature type="transmembrane region" description="Helical" evidence="7">
    <location>
        <begin position="446"/>
        <end position="467"/>
    </location>
</feature>
<feature type="region of interest" description="Disordered" evidence="6">
    <location>
        <begin position="581"/>
        <end position="612"/>
    </location>
</feature>
<dbReference type="PANTHER" id="PTHR23501:SF193">
    <property type="entry name" value="MULTIDRUG TRANSPORTER, PUTATIVE (AFU_ORTHOLOGUE AFUA_8G00940)-RELATED"/>
    <property type="match status" value="1"/>
</dbReference>
<accession>A0AAD4Q524</accession>
<comment type="caution">
    <text evidence="9">The sequence shown here is derived from an EMBL/GenBank/DDBJ whole genome shotgun (WGS) entry which is preliminary data.</text>
</comment>
<evidence type="ECO:0000256" key="3">
    <source>
        <dbReference type="ARBA" id="ARBA00022692"/>
    </source>
</evidence>
<feature type="transmembrane region" description="Helical" evidence="7">
    <location>
        <begin position="415"/>
        <end position="434"/>
    </location>
</feature>
<feature type="transmembrane region" description="Helical" evidence="7">
    <location>
        <begin position="282"/>
        <end position="301"/>
    </location>
</feature>
<dbReference type="AlphaFoldDB" id="A0AAD4Q524"/>
<protein>
    <submittedName>
        <fullName evidence="9">Major facilitator superfamily domain-containing protein</fullName>
    </submittedName>
</protein>
<dbReference type="Proteomes" id="UP001201262">
    <property type="component" value="Unassembled WGS sequence"/>
</dbReference>
<evidence type="ECO:0000256" key="7">
    <source>
        <dbReference type="SAM" id="Phobius"/>
    </source>
</evidence>
<evidence type="ECO:0000256" key="1">
    <source>
        <dbReference type="ARBA" id="ARBA00004141"/>
    </source>
</evidence>
<feature type="transmembrane region" description="Helical" evidence="7">
    <location>
        <begin position="244"/>
        <end position="261"/>
    </location>
</feature>
<dbReference type="RefSeq" id="XP_046076613.1">
    <property type="nucleotide sequence ID" value="XM_046222674.1"/>
</dbReference>
<dbReference type="FunFam" id="1.20.1720.10:FF:000012">
    <property type="entry name" value="MFS toxin efflux pump (AflT)"/>
    <property type="match status" value="1"/>
</dbReference>
<dbReference type="Pfam" id="PF07690">
    <property type="entry name" value="MFS_1"/>
    <property type="match status" value="1"/>
</dbReference>
<dbReference type="InterPro" id="IPR020846">
    <property type="entry name" value="MFS_dom"/>
</dbReference>
<dbReference type="GO" id="GO:0022857">
    <property type="term" value="F:transmembrane transporter activity"/>
    <property type="evidence" value="ECO:0007669"/>
    <property type="project" value="InterPro"/>
</dbReference>
<feature type="transmembrane region" description="Helical" evidence="7">
    <location>
        <begin position="179"/>
        <end position="200"/>
    </location>
</feature>
<evidence type="ECO:0000256" key="4">
    <source>
        <dbReference type="ARBA" id="ARBA00022989"/>
    </source>
</evidence>
<keyword evidence="5 7" id="KW-0472">Membrane</keyword>
<evidence type="ECO:0000256" key="2">
    <source>
        <dbReference type="ARBA" id="ARBA00007520"/>
    </source>
</evidence>
<dbReference type="FunFam" id="1.20.1250.20:FF:000196">
    <property type="entry name" value="MFS toxin efflux pump (AflT)"/>
    <property type="match status" value="1"/>
</dbReference>
<feature type="compositionally biased region" description="Polar residues" evidence="6">
    <location>
        <begin position="35"/>
        <end position="51"/>
    </location>
</feature>
<feature type="transmembrane region" description="Helical" evidence="7">
    <location>
        <begin position="86"/>
        <end position="111"/>
    </location>
</feature>
<feature type="transmembrane region" description="Helical" evidence="7">
    <location>
        <begin position="555"/>
        <end position="576"/>
    </location>
</feature>
<dbReference type="InterPro" id="IPR036259">
    <property type="entry name" value="MFS_trans_sf"/>
</dbReference>
<dbReference type="Gene3D" id="1.20.1720.10">
    <property type="entry name" value="Multidrug resistance protein D"/>
    <property type="match status" value="1"/>
</dbReference>
<feature type="transmembrane region" description="Helical" evidence="7">
    <location>
        <begin position="153"/>
        <end position="173"/>
    </location>
</feature>
<sequence>MADEKRPDNTSIASTLNGDAADAIEKHPAAPTHAVESSSYPPSVNRAQETTEPADFMSNKEDAEDATAITVTRTQSEPQYISGFRLYALLGSLTLVFFLVMIDMSIVATAIPSITSRFHSLEDVGWYGSSYQLACASLQPLAGKLYSNFRSKWTFLVFFGIFELGSLLCGVATSSKMLIIARAIAGIGGSGLINGGLTIISASIPLHKRPKYFGILMGLSQMGIVCGPLLGGAFTTYVSWRWCFYINLPVGAVAAVFLLFIQPPETVKPRTLPVLEIIRTKLDLIGFALFAPASIQFFLALDYGGNQYAWNSSVVIGLFCGSGATLIVFLVWEYFEGDNAMLPFSMIKLRPVWTSCLVMLFYFGCVQVSSYYIPIYFQTVRQKSALLSGVYTLPNIIAQLFTAVTSGVIIGRVGYYLPFIVASCMLWAVSGGLMSTFSLTTSTGRWIGYQILMGFARGLGMQVPMIAVQNALPPNMVPVSMALISFCQTFGGAVWLTFGETILSTTLRQNLQKYAPDVDAAAVIDAGASGVDQAVHGNAAMLMEVLVAYSKSINAIFYLVAGTSCAMMVVSCFMGWKDIRKKDKKKEEQVADKDPEVGLEKDGETKGSKSEA</sequence>
<name>A0AAD4Q524_9EURO</name>
<evidence type="ECO:0000256" key="5">
    <source>
        <dbReference type="ARBA" id="ARBA00023136"/>
    </source>
</evidence>
<dbReference type="EMBL" id="JAJTJA010000002">
    <property type="protein sequence ID" value="KAH8703595.1"/>
    <property type="molecule type" value="Genomic_DNA"/>
</dbReference>
<evidence type="ECO:0000256" key="6">
    <source>
        <dbReference type="SAM" id="MobiDB-lite"/>
    </source>
</evidence>
<dbReference type="InterPro" id="IPR011701">
    <property type="entry name" value="MFS"/>
</dbReference>
<feature type="region of interest" description="Disordered" evidence="6">
    <location>
        <begin position="1"/>
        <end position="62"/>
    </location>
</feature>
<dbReference type="Gene3D" id="1.20.1250.20">
    <property type="entry name" value="MFS general substrate transporter like domains"/>
    <property type="match status" value="1"/>
</dbReference>
<feature type="domain" description="Major facilitator superfamily (MFS) profile" evidence="8">
    <location>
        <begin position="89"/>
        <end position="579"/>
    </location>
</feature>